<dbReference type="PANTHER" id="PTHR36726">
    <property type="entry name" value="CLAVATA3/ESR (CLE)-RELATED PROTEIN 45"/>
    <property type="match status" value="1"/>
</dbReference>
<dbReference type="EMBL" id="OZ021744">
    <property type="protein sequence ID" value="CAK9312276.1"/>
    <property type="molecule type" value="Genomic_DNA"/>
</dbReference>
<keyword evidence="2" id="KW-1185">Reference proteome</keyword>
<protein>
    <submittedName>
        <fullName evidence="1">Uncharacterized protein</fullName>
    </submittedName>
</protein>
<dbReference type="Proteomes" id="UP001642487">
    <property type="component" value="Chromosome 10"/>
</dbReference>
<reference evidence="1 2" key="1">
    <citation type="submission" date="2024-03" db="EMBL/GenBank/DDBJ databases">
        <authorList>
            <person name="Gkanogiannis A."/>
            <person name="Becerra Lopez-Lavalle L."/>
        </authorList>
    </citation>
    <scope>NUCLEOTIDE SEQUENCE [LARGE SCALE GENOMIC DNA]</scope>
</reference>
<evidence type="ECO:0000313" key="1">
    <source>
        <dbReference type="EMBL" id="CAK9312276.1"/>
    </source>
</evidence>
<sequence length="129" mass="14901">MYDLLELCLSYDSTQALMVHFFRISEPILEAVLNKESRLWKLKAYLTKAILGLVKKEGANGLRNIDLALRWDKVHIPIFNSFKFVKDVSVEDDWERALAFAPAPLTGFDPTQLNKRRIRRGSDPIHNKC</sequence>
<dbReference type="InterPro" id="IPR038821">
    <property type="entry name" value="CLE45-like"/>
</dbReference>
<evidence type="ECO:0000313" key="2">
    <source>
        <dbReference type="Proteomes" id="UP001642487"/>
    </source>
</evidence>
<dbReference type="PANTHER" id="PTHR36726:SF5">
    <property type="entry name" value="CLAVATA3_ESR (CLE) GENE FAMILY MEMBER MTCLE11"/>
    <property type="match status" value="1"/>
</dbReference>
<accession>A0ABP0XZC8</accession>
<gene>
    <name evidence="1" type="ORF">CITCOLO1_LOCUS3960</name>
</gene>
<organism evidence="1 2">
    <name type="scientific">Citrullus colocynthis</name>
    <name type="common">colocynth</name>
    <dbReference type="NCBI Taxonomy" id="252529"/>
    <lineage>
        <taxon>Eukaryota</taxon>
        <taxon>Viridiplantae</taxon>
        <taxon>Streptophyta</taxon>
        <taxon>Embryophyta</taxon>
        <taxon>Tracheophyta</taxon>
        <taxon>Spermatophyta</taxon>
        <taxon>Magnoliopsida</taxon>
        <taxon>eudicotyledons</taxon>
        <taxon>Gunneridae</taxon>
        <taxon>Pentapetalae</taxon>
        <taxon>rosids</taxon>
        <taxon>fabids</taxon>
        <taxon>Cucurbitales</taxon>
        <taxon>Cucurbitaceae</taxon>
        <taxon>Benincaseae</taxon>
        <taxon>Citrullus</taxon>
    </lineage>
</organism>
<proteinExistence type="predicted"/>
<name>A0ABP0XZC8_9ROSI</name>